<reference evidence="1 2" key="1">
    <citation type="submission" date="2017-10" db="EMBL/GenBank/DDBJ databases">
        <title>Novel microbial diversity and functional potential in the marine mammal oral microbiome.</title>
        <authorList>
            <person name="Dudek N.K."/>
            <person name="Sun C.L."/>
            <person name="Burstein D."/>
            <person name="Kantor R.S."/>
            <person name="Aliaga Goltsman D.S."/>
            <person name="Bik E.M."/>
            <person name="Thomas B.C."/>
            <person name="Banfield J.F."/>
            <person name="Relman D.A."/>
        </authorList>
    </citation>
    <scope>NUCLEOTIDE SEQUENCE [LARGE SCALE GENOMIC DNA]</scope>
    <source>
        <strain evidence="1">DOLJORAL78_47_16</strain>
    </source>
</reference>
<accession>A0A2G6KGQ6</accession>
<dbReference type="Proteomes" id="UP000230821">
    <property type="component" value="Unassembled WGS sequence"/>
</dbReference>
<evidence type="ECO:0000313" key="1">
    <source>
        <dbReference type="EMBL" id="PIE34815.1"/>
    </source>
</evidence>
<gene>
    <name evidence="1" type="ORF">CSA56_06675</name>
</gene>
<name>A0A2G6KGQ6_9BACT</name>
<protein>
    <submittedName>
        <fullName evidence="1">Uncharacterized protein</fullName>
    </submittedName>
</protein>
<dbReference type="AlphaFoldDB" id="A0A2G6KGQ6"/>
<dbReference type="EMBL" id="PDSK01000075">
    <property type="protein sequence ID" value="PIE34815.1"/>
    <property type="molecule type" value="Genomic_DNA"/>
</dbReference>
<organism evidence="1 2">
    <name type="scientific">candidate division KSB3 bacterium</name>
    <dbReference type="NCBI Taxonomy" id="2044937"/>
    <lineage>
        <taxon>Bacteria</taxon>
        <taxon>candidate division KSB3</taxon>
    </lineage>
</organism>
<evidence type="ECO:0000313" key="2">
    <source>
        <dbReference type="Proteomes" id="UP000230821"/>
    </source>
</evidence>
<sequence>MVEEIQKDSVYAVMGLIYKVLKKQNVITDAFIERTIHVDASTKKKADELSEEEKLIWYMVMILFKIIFEEAGNYFKYKEQDPEKWTFLNENRPFYQSMNRVDLTRSYIFEKAISELKKVNFQGLKEKTGVLLDPKLLGNIVRADIVRRTQEV</sequence>
<comment type="caution">
    <text evidence="1">The sequence shown here is derived from an EMBL/GenBank/DDBJ whole genome shotgun (WGS) entry which is preliminary data.</text>
</comment>
<proteinExistence type="predicted"/>